<dbReference type="Pfam" id="PF16039">
    <property type="entry name" value="DUF4791"/>
    <property type="match status" value="1"/>
</dbReference>
<evidence type="ECO:0008006" key="4">
    <source>
        <dbReference type="Google" id="ProtNLM"/>
    </source>
</evidence>
<dbReference type="AlphaFoldDB" id="A0A1B0AX26"/>
<name>A0A1B0AX26_9MUSC</name>
<evidence type="ECO:0000313" key="3">
    <source>
        <dbReference type="Proteomes" id="UP000092460"/>
    </source>
</evidence>
<accession>A0A1B0AX26</accession>
<reference evidence="2" key="2">
    <citation type="submission" date="2020-05" db="UniProtKB">
        <authorList>
            <consortium name="EnsemblMetazoa"/>
        </authorList>
    </citation>
    <scope>IDENTIFICATION</scope>
    <source>
        <strain evidence="2">IAEA</strain>
    </source>
</reference>
<organism evidence="2 3">
    <name type="scientific">Glossina palpalis gambiensis</name>
    <dbReference type="NCBI Taxonomy" id="67801"/>
    <lineage>
        <taxon>Eukaryota</taxon>
        <taxon>Metazoa</taxon>
        <taxon>Ecdysozoa</taxon>
        <taxon>Arthropoda</taxon>
        <taxon>Hexapoda</taxon>
        <taxon>Insecta</taxon>
        <taxon>Pterygota</taxon>
        <taxon>Neoptera</taxon>
        <taxon>Endopterygota</taxon>
        <taxon>Diptera</taxon>
        <taxon>Brachycera</taxon>
        <taxon>Muscomorpha</taxon>
        <taxon>Hippoboscoidea</taxon>
        <taxon>Glossinidae</taxon>
        <taxon>Glossina</taxon>
    </lineage>
</organism>
<dbReference type="InterPro" id="IPR032007">
    <property type="entry name" value="DUF4791"/>
</dbReference>
<dbReference type="Proteomes" id="UP000092460">
    <property type="component" value="Unassembled WGS sequence"/>
</dbReference>
<dbReference type="EnsemblMetazoa" id="GPPI011618-RA">
    <property type="protein sequence ID" value="GPPI011618-PA"/>
    <property type="gene ID" value="GPPI011618"/>
</dbReference>
<reference evidence="3" key="1">
    <citation type="submission" date="2015-01" db="EMBL/GenBank/DDBJ databases">
        <authorList>
            <person name="Aksoy S."/>
            <person name="Warren W."/>
            <person name="Wilson R.K."/>
        </authorList>
    </citation>
    <scope>NUCLEOTIDE SEQUENCE [LARGE SCALE GENOMIC DNA]</scope>
    <source>
        <strain evidence="3">IAEA</strain>
    </source>
</reference>
<proteinExistence type="predicted"/>
<protein>
    <recommendedName>
        <fullName evidence="4">Pecanex-like protein</fullName>
    </recommendedName>
</protein>
<feature type="chain" id="PRO_5008404224" description="Pecanex-like protein" evidence="1">
    <location>
        <begin position="19"/>
        <end position="208"/>
    </location>
</feature>
<evidence type="ECO:0000313" key="2">
    <source>
        <dbReference type="EnsemblMetazoa" id="GPPI011618-PA"/>
    </source>
</evidence>
<dbReference type="VEuPathDB" id="VectorBase:GPPI011618"/>
<evidence type="ECO:0000256" key="1">
    <source>
        <dbReference type="SAM" id="SignalP"/>
    </source>
</evidence>
<keyword evidence="3" id="KW-1185">Reference proteome</keyword>
<feature type="signal peptide" evidence="1">
    <location>
        <begin position="1"/>
        <end position="18"/>
    </location>
</feature>
<sequence length="208" mass="23443">MLVKRIPFAALLSMASYATYKMPPDQYPYAFTACAVALVSGSLGVLRGPQHPRGLVNQILTSLMDFAPLPLMNIQIYLEAKPLYAFAHAFSLIPLGIDILVKLFGDECDDKAAEALKLANNLINVASLTVISVVDDNYMYFFVMLSYLMAQASLLYGHCENCIWTERMHLLFFTLFFFVSSKAVTDKNVVVNFSKLKFYLFNRDNRGY</sequence>
<dbReference type="EMBL" id="JXJN01004978">
    <property type="status" value="NOT_ANNOTATED_CDS"/>
    <property type="molecule type" value="Genomic_DNA"/>
</dbReference>
<keyword evidence="1" id="KW-0732">Signal</keyword>